<evidence type="ECO:0000256" key="3">
    <source>
        <dbReference type="ARBA" id="ARBA00022452"/>
    </source>
</evidence>
<keyword evidence="7 8" id="KW-0998">Cell outer membrane</keyword>
<dbReference type="Gene3D" id="2.60.40.1120">
    <property type="entry name" value="Carboxypeptidase-like, regulatory domain"/>
    <property type="match status" value="1"/>
</dbReference>
<dbReference type="NCBIfam" id="TIGR04057">
    <property type="entry name" value="SusC_RagA_signa"/>
    <property type="match status" value="1"/>
</dbReference>
<dbReference type="InterPro" id="IPR037066">
    <property type="entry name" value="Plug_dom_sf"/>
</dbReference>
<dbReference type="Gene3D" id="2.40.170.20">
    <property type="entry name" value="TonB-dependent receptor, beta-barrel domain"/>
    <property type="match status" value="1"/>
</dbReference>
<keyword evidence="3 8" id="KW-1134">Transmembrane beta strand</keyword>
<evidence type="ECO:0000313" key="13">
    <source>
        <dbReference type="Proteomes" id="UP001319045"/>
    </source>
</evidence>
<dbReference type="Pfam" id="PF00593">
    <property type="entry name" value="TonB_dep_Rec_b-barrel"/>
    <property type="match status" value="1"/>
</dbReference>
<keyword evidence="5 9" id="KW-0798">TonB box</keyword>
<comment type="subcellular location">
    <subcellularLocation>
        <location evidence="1 8">Cell outer membrane</location>
        <topology evidence="1 8">Multi-pass membrane protein</topology>
    </subcellularLocation>
</comment>
<keyword evidence="4 8" id="KW-0812">Transmembrane</keyword>
<gene>
    <name evidence="12" type="ORF">prwr041_10480</name>
</gene>
<dbReference type="SUPFAM" id="SSF49464">
    <property type="entry name" value="Carboxypeptidase regulatory domain-like"/>
    <property type="match status" value="1"/>
</dbReference>
<dbReference type="Pfam" id="PF13715">
    <property type="entry name" value="CarbopepD_reg_2"/>
    <property type="match status" value="1"/>
</dbReference>
<dbReference type="EMBL" id="AP024484">
    <property type="protein sequence ID" value="BCS85155.1"/>
    <property type="molecule type" value="Genomic_DNA"/>
</dbReference>
<evidence type="ECO:0000256" key="1">
    <source>
        <dbReference type="ARBA" id="ARBA00004571"/>
    </source>
</evidence>
<evidence type="ECO:0000256" key="8">
    <source>
        <dbReference type="PROSITE-ProRule" id="PRU01360"/>
    </source>
</evidence>
<dbReference type="InterPro" id="IPR023996">
    <property type="entry name" value="TonB-dep_OMP_SusC/RagA"/>
</dbReference>
<evidence type="ECO:0000256" key="9">
    <source>
        <dbReference type="RuleBase" id="RU003357"/>
    </source>
</evidence>
<evidence type="ECO:0000259" key="10">
    <source>
        <dbReference type="Pfam" id="PF00593"/>
    </source>
</evidence>
<dbReference type="RefSeq" id="WP_207155313.1">
    <property type="nucleotide sequence ID" value="NZ_AP024484.1"/>
</dbReference>
<accession>A0ABM7NXA5</accession>
<name>A0ABM7NXA5_9BACT</name>
<keyword evidence="2 8" id="KW-0813">Transport</keyword>
<dbReference type="SUPFAM" id="SSF56935">
    <property type="entry name" value="Porins"/>
    <property type="match status" value="1"/>
</dbReference>
<feature type="domain" description="TonB-dependent receptor-like beta-barrel" evidence="10">
    <location>
        <begin position="416"/>
        <end position="924"/>
    </location>
</feature>
<dbReference type="InterPro" id="IPR023997">
    <property type="entry name" value="TonB-dep_OMP_SusC/RagA_CS"/>
</dbReference>
<comment type="similarity">
    <text evidence="8 9">Belongs to the TonB-dependent receptor family.</text>
</comment>
<protein>
    <submittedName>
        <fullName evidence="12">SusC/RagA family TonB-linked outer membrane protein</fullName>
    </submittedName>
</protein>
<dbReference type="Gene3D" id="2.170.130.10">
    <property type="entry name" value="TonB-dependent receptor, plug domain"/>
    <property type="match status" value="1"/>
</dbReference>
<feature type="domain" description="TonB-dependent receptor plug" evidence="11">
    <location>
        <begin position="118"/>
        <end position="225"/>
    </location>
</feature>
<evidence type="ECO:0000256" key="5">
    <source>
        <dbReference type="ARBA" id="ARBA00023077"/>
    </source>
</evidence>
<evidence type="ECO:0000256" key="6">
    <source>
        <dbReference type="ARBA" id="ARBA00023136"/>
    </source>
</evidence>
<dbReference type="Pfam" id="PF07715">
    <property type="entry name" value="Plug"/>
    <property type="match status" value="1"/>
</dbReference>
<dbReference type="InterPro" id="IPR039426">
    <property type="entry name" value="TonB-dep_rcpt-like"/>
</dbReference>
<sequence>MDYLKSIEKPLVLLFLLCLFPLGISAQSIVKGIVNDESGEPVIGATIRVVGTKEGAITDFNGSFQISAAPNAKLNITYVGFVPQTVNIGGRKNINITLKEDASTLNDVVVIGYGTAKRSDISGSVASVDTKSMMKKAPINLADGLKGAAPGVIVTTQDGAPNAMARVHIRGVGTIGNESEPLYVVDGVQVGNNANFLNPQDIENIEVLKDASATAIYGARGANGVIMITTKHGSKGALHVDVNAGWSVQTLASTLNTLDADMYAKAIRLARQGDGTNVAMPIFGEKYDGQRKTIDWQKEMTRSALRQNYSVNISGGTEKFQSSFSAGYLDNEGVVVNTNYRRMNLRGTMKAQVNDYLEIGGDLNFTHDVNRGSNNGFGNNTNLSSVRDYATLAPTMDYTDANGKIVSPNVVNADGTYGTFWQNSATGNEISGSADNFYAKQMELDSPTRNNRVLANVYIDLNPIKGLHLKSIYSYNHNAQDNYNWQTPVVRYNGGQQVAMNNIDTRRSFSLSQNSSYDKSIETYLTYHWANDIHDITAMAGNSVSEGKGYWLNASAKDFPAETVRLISLTNNLSTKDCGGGFNAQSRFISYYGRLMYSLMNRYNLTATVRRDGSSNFGLKKMWGTFPSAAASWRMSEEPWMKDISAISNIKLRLGWGRTGNAGNPTDLAFQQLGATQYHFYSDGATTQNFNTANGIAQLIIANPNLQWETSEQTNLGLDFSLLKGDLNMSFDYFIRNSKNVLIDVSVRPSSGYQTYYCNNGKIRNIGFEFSARYNHNFNKDFSIGATITGSTLKNKVVKLGNDLMNTCSGGNDGSNIDGSNVQAVNGDGLKWNNHSICREGYAVGSFYGYKAAGIVRTQAQLDELNKSAKGGIYQDGLHVGDLYYKDLNNDGKVDENDVDIIGNGFPKVNFGLNLNATYKNWDFSIYTYGVLGQKVLSYSAMRLSTMKPVDDPSVPNILKSAYNESFSVNPNGSLPRLSILDDKNSNCRVSDFWVKNGDFLKINNIQIGYTFPREWLAPLKITSARAFMSISNLACISGYNKYGDPECGQGSLLYTGLDTGRYPTPRTYSLGLSVQF</sequence>
<organism evidence="12 13">
    <name type="scientific">Prevotella herbatica</name>
    <dbReference type="NCBI Taxonomy" id="2801997"/>
    <lineage>
        <taxon>Bacteria</taxon>
        <taxon>Pseudomonadati</taxon>
        <taxon>Bacteroidota</taxon>
        <taxon>Bacteroidia</taxon>
        <taxon>Bacteroidales</taxon>
        <taxon>Prevotellaceae</taxon>
        <taxon>Prevotella</taxon>
    </lineage>
</organism>
<reference evidence="12 13" key="1">
    <citation type="journal article" date="2022" name="Int. J. Syst. Evol. Microbiol.">
        <title>Prevotella herbatica sp. nov., a plant polysaccharide-decomposing anaerobic bacterium isolated from a methanogenic reactor.</title>
        <authorList>
            <person name="Uek A."/>
            <person name="Tonouchi A."/>
            <person name="Kaku N."/>
            <person name="Ueki K."/>
        </authorList>
    </citation>
    <scope>NUCLEOTIDE SEQUENCE [LARGE SCALE GENOMIC DNA]</scope>
    <source>
        <strain evidence="12 13">WR041</strain>
    </source>
</reference>
<dbReference type="InterPro" id="IPR008969">
    <property type="entry name" value="CarboxyPept-like_regulatory"/>
</dbReference>
<keyword evidence="13" id="KW-1185">Reference proteome</keyword>
<dbReference type="InterPro" id="IPR000531">
    <property type="entry name" value="Beta-barrel_TonB"/>
</dbReference>
<dbReference type="Proteomes" id="UP001319045">
    <property type="component" value="Chromosome"/>
</dbReference>
<keyword evidence="6 8" id="KW-0472">Membrane</keyword>
<proteinExistence type="inferred from homology"/>
<evidence type="ECO:0000256" key="4">
    <source>
        <dbReference type="ARBA" id="ARBA00022692"/>
    </source>
</evidence>
<evidence type="ECO:0000256" key="2">
    <source>
        <dbReference type="ARBA" id="ARBA00022448"/>
    </source>
</evidence>
<dbReference type="InterPro" id="IPR036942">
    <property type="entry name" value="Beta-barrel_TonB_sf"/>
</dbReference>
<evidence type="ECO:0000313" key="12">
    <source>
        <dbReference type="EMBL" id="BCS85155.1"/>
    </source>
</evidence>
<evidence type="ECO:0000259" key="11">
    <source>
        <dbReference type="Pfam" id="PF07715"/>
    </source>
</evidence>
<evidence type="ECO:0000256" key="7">
    <source>
        <dbReference type="ARBA" id="ARBA00023237"/>
    </source>
</evidence>
<dbReference type="PROSITE" id="PS52016">
    <property type="entry name" value="TONB_DEPENDENT_REC_3"/>
    <property type="match status" value="1"/>
</dbReference>
<dbReference type="NCBIfam" id="TIGR04056">
    <property type="entry name" value="OMP_RagA_SusC"/>
    <property type="match status" value="1"/>
</dbReference>
<dbReference type="InterPro" id="IPR012910">
    <property type="entry name" value="Plug_dom"/>
</dbReference>